<dbReference type="EMBL" id="KV722347">
    <property type="protein sequence ID" value="OCH94124.1"/>
    <property type="molecule type" value="Genomic_DNA"/>
</dbReference>
<evidence type="ECO:0000256" key="1">
    <source>
        <dbReference type="SAM" id="MobiDB-lite"/>
    </source>
</evidence>
<proteinExistence type="predicted"/>
<evidence type="ECO:0000313" key="3">
    <source>
        <dbReference type="Proteomes" id="UP000250043"/>
    </source>
</evidence>
<dbReference type="Proteomes" id="UP000250043">
    <property type="component" value="Unassembled WGS sequence"/>
</dbReference>
<accession>A0A8E2DR36</accession>
<sequence>MASPHAQSSGGSSTQSAPATPESAANLRNRFGGGEREGSSGDASSPTSTTVSQMPRSFRVTPLPSSYLTAFSTPARKIVIRADPALVTCFDPSDKELYDLWAPKK</sequence>
<evidence type="ECO:0000313" key="2">
    <source>
        <dbReference type="EMBL" id="OCH94124.1"/>
    </source>
</evidence>
<dbReference type="AlphaFoldDB" id="A0A8E2DR36"/>
<name>A0A8E2DR36_9APHY</name>
<gene>
    <name evidence="2" type="ORF">OBBRIDRAFT_789647</name>
</gene>
<protein>
    <submittedName>
        <fullName evidence="2">Uncharacterized protein</fullName>
    </submittedName>
</protein>
<keyword evidence="3" id="KW-1185">Reference proteome</keyword>
<feature type="region of interest" description="Disordered" evidence="1">
    <location>
        <begin position="1"/>
        <end position="59"/>
    </location>
</feature>
<feature type="compositionally biased region" description="Polar residues" evidence="1">
    <location>
        <begin position="42"/>
        <end position="55"/>
    </location>
</feature>
<reference evidence="2 3" key="1">
    <citation type="submission" date="2016-07" db="EMBL/GenBank/DDBJ databases">
        <title>Draft genome of the white-rot fungus Obba rivulosa 3A-2.</title>
        <authorList>
            <consortium name="DOE Joint Genome Institute"/>
            <person name="Miettinen O."/>
            <person name="Riley R."/>
            <person name="Acob R."/>
            <person name="Barry K."/>
            <person name="Cullen D."/>
            <person name="De Vries R."/>
            <person name="Hainaut M."/>
            <person name="Hatakka A."/>
            <person name="Henrissat B."/>
            <person name="Hilden K."/>
            <person name="Kuo R."/>
            <person name="Labutti K."/>
            <person name="Lipzen A."/>
            <person name="Makela M.R."/>
            <person name="Sandor L."/>
            <person name="Spatafora J.W."/>
            <person name="Grigoriev I.V."/>
            <person name="Hibbett D.S."/>
        </authorList>
    </citation>
    <scope>NUCLEOTIDE SEQUENCE [LARGE SCALE GENOMIC DNA]</scope>
    <source>
        <strain evidence="2 3">3A-2</strain>
    </source>
</reference>
<dbReference type="OrthoDB" id="2669285at2759"/>
<feature type="compositionally biased region" description="Low complexity" evidence="1">
    <location>
        <begin position="7"/>
        <end position="20"/>
    </location>
</feature>
<organism evidence="2 3">
    <name type="scientific">Obba rivulosa</name>
    <dbReference type="NCBI Taxonomy" id="1052685"/>
    <lineage>
        <taxon>Eukaryota</taxon>
        <taxon>Fungi</taxon>
        <taxon>Dikarya</taxon>
        <taxon>Basidiomycota</taxon>
        <taxon>Agaricomycotina</taxon>
        <taxon>Agaricomycetes</taxon>
        <taxon>Polyporales</taxon>
        <taxon>Gelatoporiaceae</taxon>
        <taxon>Obba</taxon>
    </lineage>
</organism>